<keyword evidence="4" id="KW-0547">Nucleotide-binding</keyword>
<protein>
    <recommendedName>
        <fullName evidence="2">valine--tRNA ligase</fullName>
        <ecNumber evidence="2">6.1.1.9</ecNumber>
    </recommendedName>
    <alternativeName>
        <fullName evidence="8">Valyl-tRNA synthetase</fullName>
    </alternativeName>
</protein>
<dbReference type="PANTHER" id="PTHR11946">
    <property type="entry name" value="VALYL-TRNA SYNTHETASES"/>
    <property type="match status" value="1"/>
</dbReference>
<organism evidence="10 11">
    <name type="scientific">Capsicum annuum</name>
    <name type="common">Capsicum pepper</name>
    <dbReference type="NCBI Taxonomy" id="4072"/>
    <lineage>
        <taxon>Eukaryota</taxon>
        <taxon>Viridiplantae</taxon>
        <taxon>Streptophyta</taxon>
        <taxon>Embryophyta</taxon>
        <taxon>Tracheophyta</taxon>
        <taxon>Spermatophyta</taxon>
        <taxon>Magnoliopsida</taxon>
        <taxon>eudicotyledons</taxon>
        <taxon>Gunneridae</taxon>
        <taxon>Pentapetalae</taxon>
        <taxon>asterids</taxon>
        <taxon>lamiids</taxon>
        <taxon>Solanales</taxon>
        <taxon>Solanaceae</taxon>
        <taxon>Solanoideae</taxon>
        <taxon>Capsiceae</taxon>
        <taxon>Capsicum</taxon>
    </lineage>
</organism>
<reference evidence="10 11" key="1">
    <citation type="journal article" date="2014" name="Nat. Genet.">
        <title>Genome sequence of the hot pepper provides insights into the evolution of pungency in Capsicum species.</title>
        <authorList>
            <person name="Kim S."/>
            <person name="Park M."/>
            <person name="Yeom S.I."/>
            <person name="Kim Y.M."/>
            <person name="Lee J.M."/>
            <person name="Lee H.A."/>
            <person name="Seo E."/>
            <person name="Choi J."/>
            <person name="Cheong K."/>
            <person name="Kim K.T."/>
            <person name="Jung K."/>
            <person name="Lee G.W."/>
            <person name="Oh S.K."/>
            <person name="Bae C."/>
            <person name="Kim S.B."/>
            <person name="Lee H.Y."/>
            <person name="Kim S.Y."/>
            <person name="Kim M.S."/>
            <person name="Kang B.C."/>
            <person name="Jo Y.D."/>
            <person name="Yang H.B."/>
            <person name="Jeong H.J."/>
            <person name="Kang W.H."/>
            <person name="Kwon J.K."/>
            <person name="Shin C."/>
            <person name="Lim J.Y."/>
            <person name="Park J.H."/>
            <person name="Huh J.H."/>
            <person name="Kim J.S."/>
            <person name="Kim B.D."/>
            <person name="Cohen O."/>
            <person name="Paran I."/>
            <person name="Suh M.C."/>
            <person name="Lee S.B."/>
            <person name="Kim Y.K."/>
            <person name="Shin Y."/>
            <person name="Noh S.J."/>
            <person name="Park J."/>
            <person name="Seo Y.S."/>
            <person name="Kwon S.Y."/>
            <person name="Kim H.A."/>
            <person name="Park J.M."/>
            <person name="Kim H.J."/>
            <person name="Choi S.B."/>
            <person name="Bosland P.W."/>
            <person name="Reeves G."/>
            <person name="Jo S.H."/>
            <person name="Lee B.W."/>
            <person name="Cho H.T."/>
            <person name="Choi H.S."/>
            <person name="Lee M.S."/>
            <person name="Yu Y."/>
            <person name="Do Choi Y."/>
            <person name="Park B.S."/>
            <person name="van Deynze A."/>
            <person name="Ashrafi H."/>
            <person name="Hill T."/>
            <person name="Kim W.T."/>
            <person name="Pai H.S."/>
            <person name="Ahn H.K."/>
            <person name="Yeam I."/>
            <person name="Giovannoni J.J."/>
            <person name="Rose J.K."/>
            <person name="Sorensen I."/>
            <person name="Lee S.J."/>
            <person name="Kim R.W."/>
            <person name="Choi I.Y."/>
            <person name="Choi B.S."/>
            <person name="Lim J.S."/>
            <person name="Lee Y.H."/>
            <person name="Choi D."/>
        </authorList>
    </citation>
    <scope>NUCLEOTIDE SEQUENCE [LARGE SCALE GENOMIC DNA]</scope>
    <source>
        <strain evidence="11">cv. CM334</strain>
    </source>
</reference>
<comment type="similarity">
    <text evidence="1">Belongs to the class-I aminoacyl-tRNA synthetase family.</text>
</comment>
<gene>
    <name evidence="10" type="ORF">T459_23174</name>
</gene>
<dbReference type="GO" id="GO:0005524">
    <property type="term" value="F:ATP binding"/>
    <property type="evidence" value="ECO:0007669"/>
    <property type="project" value="UniProtKB-KW"/>
</dbReference>
<evidence type="ECO:0000256" key="6">
    <source>
        <dbReference type="ARBA" id="ARBA00022917"/>
    </source>
</evidence>
<keyword evidence="6" id="KW-0648">Protein biosynthesis</keyword>
<evidence type="ECO:0000256" key="1">
    <source>
        <dbReference type="ARBA" id="ARBA00005594"/>
    </source>
</evidence>
<accession>A0A2G2YRM5</accession>
<dbReference type="PANTHER" id="PTHR11946:SF109">
    <property type="entry name" value="VALINE--TRNA LIGASE"/>
    <property type="match status" value="1"/>
</dbReference>
<dbReference type="InterPro" id="IPR014729">
    <property type="entry name" value="Rossmann-like_a/b/a_fold"/>
</dbReference>
<reference evidence="10 11" key="2">
    <citation type="journal article" date="2017" name="Genome Biol.">
        <title>New reference genome sequences of hot pepper reveal the massive evolution of plant disease-resistance genes by retroduplication.</title>
        <authorList>
            <person name="Kim S."/>
            <person name="Park J."/>
            <person name="Yeom S.I."/>
            <person name="Kim Y.M."/>
            <person name="Seo E."/>
            <person name="Kim K.T."/>
            <person name="Kim M.S."/>
            <person name="Lee J.M."/>
            <person name="Cheong K."/>
            <person name="Shin H.S."/>
            <person name="Kim S.B."/>
            <person name="Han K."/>
            <person name="Lee J."/>
            <person name="Park M."/>
            <person name="Lee H.A."/>
            <person name="Lee H.Y."/>
            <person name="Lee Y."/>
            <person name="Oh S."/>
            <person name="Lee J.H."/>
            <person name="Choi E."/>
            <person name="Choi E."/>
            <person name="Lee S.E."/>
            <person name="Jeon J."/>
            <person name="Kim H."/>
            <person name="Choi G."/>
            <person name="Song H."/>
            <person name="Lee J."/>
            <person name="Lee S.C."/>
            <person name="Kwon J.K."/>
            <person name="Lee H.Y."/>
            <person name="Koo N."/>
            <person name="Hong Y."/>
            <person name="Kim R.W."/>
            <person name="Kang W.H."/>
            <person name="Huh J.H."/>
            <person name="Kang B.C."/>
            <person name="Yang T.J."/>
            <person name="Lee Y.H."/>
            <person name="Bennetzen J.L."/>
            <person name="Choi D."/>
        </authorList>
    </citation>
    <scope>NUCLEOTIDE SEQUENCE [LARGE SCALE GENOMIC DNA]</scope>
    <source>
        <strain evidence="11">cv. CM334</strain>
    </source>
</reference>
<feature type="signal peptide" evidence="9">
    <location>
        <begin position="1"/>
        <end position="20"/>
    </location>
</feature>
<evidence type="ECO:0000256" key="8">
    <source>
        <dbReference type="ARBA" id="ARBA00029936"/>
    </source>
</evidence>
<dbReference type="GO" id="GO:0004832">
    <property type="term" value="F:valine-tRNA ligase activity"/>
    <property type="evidence" value="ECO:0007669"/>
    <property type="project" value="UniProtKB-EC"/>
</dbReference>
<dbReference type="Proteomes" id="UP000222542">
    <property type="component" value="Unassembled WGS sequence"/>
</dbReference>
<evidence type="ECO:0000256" key="7">
    <source>
        <dbReference type="ARBA" id="ARBA00023146"/>
    </source>
</evidence>
<evidence type="ECO:0000313" key="10">
    <source>
        <dbReference type="EMBL" id="PHT72389.1"/>
    </source>
</evidence>
<evidence type="ECO:0000256" key="5">
    <source>
        <dbReference type="ARBA" id="ARBA00022840"/>
    </source>
</evidence>
<dbReference type="GO" id="GO:0006438">
    <property type="term" value="P:valyl-tRNA aminoacylation"/>
    <property type="evidence" value="ECO:0007669"/>
    <property type="project" value="InterPro"/>
</dbReference>
<evidence type="ECO:0000256" key="4">
    <source>
        <dbReference type="ARBA" id="ARBA00022741"/>
    </source>
</evidence>
<keyword evidence="3" id="KW-0436">Ligase</keyword>
<dbReference type="Gene3D" id="3.40.50.620">
    <property type="entry name" value="HUPs"/>
    <property type="match status" value="1"/>
</dbReference>
<feature type="chain" id="PRO_5013639597" description="valine--tRNA ligase" evidence="9">
    <location>
        <begin position="21"/>
        <end position="266"/>
    </location>
</feature>
<evidence type="ECO:0000256" key="3">
    <source>
        <dbReference type="ARBA" id="ARBA00022598"/>
    </source>
</evidence>
<keyword evidence="11" id="KW-1185">Reference proteome</keyword>
<evidence type="ECO:0000313" key="11">
    <source>
        <dbReference type="Proteomes" id="UP000222542"/>
    </source>
</evidence>
<dbReference type="AlphaFoldDB" id="A0A2G2YRM5"/>
<proteinExistence type="inferred from homology"/>
<evidence type="ECO:0000256" key="2">
    <source>
        <dbReference type="ARBA" id="ARBA00013169"/>
    </source>
</evidence>
<sequence>MGTLHLEFGLILQLSQVFYCFVFSGDQLSKCSLETMAANALWKLWHRRWGHPYTQNLKSICSSESINIIFHSTALSSYFDDEPDPNVRVPLVAPPPSPFQIQVVVEQKITRKRNLTRHDIDRENFVAEVWNWKNPEAITSPGCVCFTMDEKRSKAVAEAFVRLSNKGLVYRHKIQSPSWEFSIHPFNGRKLPIVCDEKLVDMNFGTGAVKNVEDEMDKVLPIVKGLRSKRVSGGRICKVSSDSDASPTEWLTEVVEVGDESVIVSL</sequence>
<dbReference type="InterPro" id="IPR002303">
    <property type="entry name" value="Valyl-tRNA_ligase"/>
</dbReference>
<keyword evidence="7" id="KW-0030">Aminoacyl-tRNA synthetase</keyword>
<keyword evidence="5" id="KW-0067">ATP-binding</keyword>
<dbReference type="EMBL" id="AYRZ02000009">
    <property type="protein sequence ID" value="PHT72389.1"/>
    <property type="molecule type" value="Genomic_DNA"/>
</dbReference>
<dbReference type="EC" id="6.1.1.9" evidence="2"/>
<dbReference type="SUPFAM" id="SSF52374">
    <property type="entry name" value="Nucleotidylyl transferase"/>
    <property type="match status" value="1"/>
</dbReference>
<dbReference type="STRING" id="4072.A0A2G2YRM5"/>
<comment type="caution">
    <text evidence="10">The sequence shown here is derived from an EMBL/GenBank/DDBJ whole genome shotgun (WGS) entry which is preliminary data.</text>
</comment>
<keyword evidence="9" id="KW-0732">Signal</keyword>
<dbReference type="Gramene" id="PHT72389">
    <property type="protein sequence ID" value="PHT72389"/>
    <property type="gene ID" value="T459_23174"/>
</dbReference>
<evidence type="ECO:0000256" key="9">
    <source>
        <dbReference type="SAM" id="SignalP"/>
    </source>
</evidence>
<name>A0A2G2YRM5_CAPAN</name>